<feature type="signal peptide" evidence="2">
    <location>
        <begin position="1"/>
        <end position="20"/>
    </location>
</feature>
<reference evidence="3" key="2">
    <citation type="submission" date="2020-11" db="EMBL/GenBank/DDBJ databases">
        <authorList>
            <person name="Cecchin M."/>
            <person name="Marcolungo L."/>
            <person name="Rossato M."/>
            <person name="Girolomoni L."/>
            <person name="Cosentino E."/>
            <person name="Cuine S."/>
            <person name="Li-Beisson Y."/>
            <person name="Delledonne M."/>
            <person name="Ballottari M."/>
        </authorList>
    </citation>
    <scope>NUCLEOTIDE SEQUENCE</scope>
    <source>
        <strain evidence="3">211/11P</strain>
        <tissue evidence="3">Whole cell</tissue>
    </source>
</reference>
<evidence type="ECO:0000313" key="4">
    <source>
        <dbReference type="Proteomes" id="UP001055712"/>
    </source>
</evidence>
<organism evidence="3 4">
    <name type="scientific">Chlorella vulgaris</name>
    <name type="common">Green alga</name>
    <dbReference type="NCBI Taxonomy" id="3077"/>
    <lineage>
        <taxon>Eukaryota</taxon>
        <taxon>Viridiplantae</taxon>
        <taxon>Chlorophyta</taxon>
        <taxon>core chlorophytes</taxon>
        <taxon>Trebouxiophyceae</taxon>
        <taxon>Chlorellales</taxon>
        <taxon>Chlorellaceae</taxon>
        <taxon>Chlorella clade</taxon>
        <taxon>Chlorella</taxon>
    </lineage>
</organism>
<evidence type="ECO:0000256" key="2">
    <source>
        <dbReference type="SAM" id="SignalP"/>
    </source>
</evidence>
<name>A0A9D4YUG7_CHLVU</name>
<feature type="chain" id="PRO_5039594000" evidence="2">
    <location>
        <begin position="21"/>
        <end position="487"/>
    </location>
</feature>
<proteinExistence type="predicted"/>
<comment type="caution">
    <text evidence="3">The sequence shown here is derived from an EMBL/GenBank/DDBJ whole genome shotgun (WGS) entry which is preliminary data.</text>
</comment>
<keyword evidence="2" id="KW-0732">Signal</keyword>
<gene>
    <name evidence="3" type="ORF">D9Q98_006938</name>
</gene>
<protein>
    <submittedName>
        <fullName evidence="3">Uncharacterized protein</fullName>
    </submittedName>
</protein>
<reference evidence="3" key="1">
    <citation type="journal article" date="2019" name="Plant J.">
        <title>Chlorella vulgaris genome assembly and annotation reveals the molecular basis for metabolic acclimation to high light conditions.</title>
        <authorList>
            <person name="Cecchin M."/>
            <person name="Marcolungo L."/>
            <person name="Rossato M."/>
            <person name="Girolomoni L."/>
            <person name="Cosentino E."/>
            <person name="Cuine S."/>
            <person name="Li-Beisson Y."/>
            <person name="Delledonne M."/>
            <person name="Ballottari M."/>
        </authorList>
    </citation>
    <scope>NUCLEOTIDE SEQUENCE</scope>
    <source>
        <strain evidence="3">211/11P</strain>
    </source>
</reference>
<feature type="region of interest" description="Disordered" evidence="1">
    <location>
        <begin position="428"/>
        <end position="459"/>
    </location>
</feature>
<evidence type="ECO:0000256" key="1">
    <source>
        <dbReference type="SAM" id="MobiDB-lite"/>
    </source>
</evidence>
<feature type="compositionally biased region" description="Gly residues" evidence="1">
    <location>
        <begin position="431"/>
        <end position="459"/>
    </location>
</feature>
<accession>A0A9D4YUG7</accession>
<sequence length="487" mass="47474">MAAVAAALLLLQMGSGGVAAEESRAYRGFWGNLLNQQQQQASAAAPRSSVHDAIASLQASLLERLNSSTYHLPSGLEDLFTAQLNFTLSLLGDHAAQNVTSNTAGTAASSPLQERMLQLHGLVAGGAAALEPQQLAALALIQGWTLGAVLGSSSSSSAGGNGGNGQASRMQLALRSSAGGGGVAEVVPDPAWKAFRAHTCMRLQNFGNADGYSAALLGESPCTTNPPTGGAVAAGNAAVSSAALRWGSEAAFLLDCSRGSGGGSDGGDTLSRETDGSGALSSKLLQAASKAAAGASASVAAALDRTSVCRLAVSGGSGGGGGGGSAVLEHVFERPLLGAPKLDALRIRICNIAPTTLQFPAALARGTTVRLAGLKLNGRTLLPAAVQATQAAAADGCTLNLFRVSARAARAGFVLTGWVQLAAGSSSSSPGSGGAAMGPSGGNGGAGGGGGGGGPGSGFGGGQLSSLELSLGEYSQLAAAASRLLGA</sequence>
<keyword evidence="4" id="KW-1185">Reference proteome</keyword>
<dbReference type="Proteomes" id="UP001055712">
    <property type="component" value="Unassembled WGS sequence"/>
</dbReference>
<dbReference type="EMBL" id="SIDB01000010">
    <property type="protein sequence ID" value="KAI3426994.1"/>
    <property type="molecule type" value="Genomic_DNA"/>
</dbReference>
<dbReference type="AlphaFoldDB" id="A0A9D4YUG7"/>
<dbReference type="OrthoDB" id="515622at2759"/>
<evidence type="ECO:0000313" key="3">
    <source>
        <dbReference type="EMBL" id="KAI3426994.1"/>
    </source>
</evidence>